<reference evidence="7 8" key="1">
    <citation type="journal article" date="2016" name="Nat. Commun.">
        <title>Thousands of microbial genomes shed light on interconnected biogeochemical processes in an aquifer system.</title>
        <authorList>
            <person name="Anantharaman K."/>
            <person name="Brown C.T."/>
            <person name="Hug L.A."/>
            <person name="Sharon I."/>
            <person name="Castelle C.J."/>
            <person name="Probst A.J."/>
            <person name="Thomas B.C."/>
            <person name="Singh A."/>
            <person name="Wilkins M.J."/>
            <person name="Karaoz U."/>
            <person name="Brodie E.L."/>
            <person name="Williams K.H."/>
            <person name="Hubbard S.S."/>
            <person name="Banfield J.F."/>
        </authorList>
    </citation>
    <scope>NUCLEOTIDE SEQUENCE [LARGE SCALE GENOMIC DNA]</scope>
</reference>
<dbReference type="InterPro" id="IPR011254">
    <property type="entry name" value="Prismane-like_sf"/>
</dbReference>
<evidence type="ECO:0000256" key="4">
    <source>
        <dbReference type="ARBA" id="ARBA00023004"/>
    </source>
</evidence>
<comment type="similarity">
    <text evidence="6">Belongs to the HCP family.</text>
</comment>
<dbReference type="GO" id="GO:0046872">
    <property type="term" value="F:metal ion binding"/>
    <property type="evidence" value="ECO:0007669"/>
    <property type="project" value="UniProtKB-KW"/>
</dbReference>
<dbReference type="GO" id="GO:0051539">
    <property type="term" value="F:4 iron, 4 sulfur cluster binding"/>
    <property type="evidence" value="ECO:0007669"/>
    <property type="project" value="UniProtKB-KW"/>
</dbReference>
<keyword evidence="3 6" id="KW-0560">Oxidoreductase</keyword>
<keyword evidence="5 6" id="KW-0411">Iron-sulfur</keyword>
<sequence length="524" mass="56637">MNMFCYQCQEALKNQGCTSQGVCGKTAGVANLQDDLIAKIKLLGYWGNQARKAGKVDRELDRFVIEGLFATVTNVDFDPARITALIKQAETALNKHRQGDNPPVSTSVLSETNEDIRSLKELLIYGLKGMAAYADHAWLLGYIDDAIAGFIYEALAATLLPAISADELVALVIKAGEFGVKTMALLDRANTETFGQPEITVVSTGTKTGPAILVSGHDLLDLLEILKQTEGKGINVYTHGEMLPALAYPKLKKFAHLAGNYGSSWFNQQAEFAAFNGAIVMTTNCLQKPLESYQDRIFTTGLVAWPGVAHIADRNSGQSKDFSPVIAKALSLGGLKEQAGQQITIGFAHDAVMQVADKIIAAVKTGAIKRFVVMAGCDGRHKEREYFSQVARQLPKDAVILTAGCAKYRYNMLNLGEIGGIPRVIDAGQCNDSYSLAVIALKLKEVFGLKDINDLPLSFDIAWYEQKAVIVLLALLYLGVKGIRLGPTLPAFVSKNVADVLVKNFNLKLVGEPAHDVGLIMAGQ</sequence>
<evidence type="ECO:0000256" key="5">
    <source>
        <dbReference type="ARBA" id="ARBA00023014"/>
    </source>
</evidence>
<comment type="cofactor">
    <cofactor evidence="6">
        <name>[4Fe-4S] cluster</name>
        <dbReference type="ChEBI" id="CHEBI:49883"/>
    </cofactor>
    <text evidence="6">Binds 1 [4Fe-4S] cluster.</text>
</comment>
<evidence type="ECO:0000256" key="6">
    <source>
        <dbReference type="HAMAP-Rule" id="MF_00069"/>
    </source>
</evidence>
<feature type="binding site" evidence="6">
    <location>
        <position position="217"/>
    </location>
    <ligand>
        <name>hybrid [4Fe-2O-2S] cluster</name>
        <dbReference type="ChEBI" id="CHEBI:60519"/>
    </ligand>
</feature>
<dbReference type="SUPFAM" id="SSF56821">
    <property type="entry name" value="Prismane protein-like"/>
    <property type="match status" value="1"/>
</dbReference>
<dbReference type="NCBIfam" id="TIGR01703">
    <property type="entry name" value="hybrid_clust"/>
    <property type="match status" value="1"/>
</dbReference>
<accession>A0A1F4TGZ1</accession>
<comment type="subcellular location">
    <subcellularLocation>
        <location evidence="6">Cytoplasm</location>
    </subcellularLocation>
</comment>
<proteinExistence type="inferred from homology"/>
<dbReference type="NCBIfam" id="NF003658">
    <property type="entry name" value="PRK05290.1"/>
    <property type="match status" value="1"/>
</dbReference>
<feature type="modified residue" description="Cysteine persulfide" evidence="6">
    <location>
        <position position="377"/>
    </location>
</feature>
<dbReference type="AlphaFoldDB" id="A0A1F4TGZ1"/>
<comment type="caution">
    <text evidence="7">The sequence shown here is derived from an EMBL/GenBank/DDBJ whole genome shotgun (WGS) entry which is preliminary data.</text>
</comment>
<comment type="catalytic activity">
    <reaction evidence="6">
        <text>A + NH4(+) + H2O = hydroxylamine + AH2 + H(+)</text>
        <dbReference type="Rhea" id="RHEA:22052"/>
        <dbReference type="ChEBI" id="CHEBI:13193"/>
        <dbReference type="ChEBI" id="CHEBI:15377"/>
        <dbReference type="ChEBI" id="CHEBI:15378"/>
        <dbReference type="ChEBI" id="CHEBI:15429"/>
        <dbReference type="ChEBI" id="CHEBI:17499"/>
        <dbReference type="ChEBI" id="CHEBI:28938"/>
        <dbReference type="EC" id="1.7.99.1"/>
    </reaction>
</comment>
<dbReference type="EC" id="1.7.99.1" evidence="6"/>
<evidence type="ECO:0000313" key="7">
    <source>
        <dbReference type="EMBL" id="OGC31333.1"/>
    </source>
</evidence>
<evidence type="ECO:0000256" key="1">
    <source>
        <dbReference type="ARBA" id="ARBA00022490"/>
    </source>
</evidence>
<dbReference type="PANTHER" id="PTHR30109:SF0">
    <property type="entry name" value="HYDROXYLAMINE REDUCTASE"/>
    <property type="match status" value="1"/>
</dbReference>
<feature type="binding site" evidence="6">
    <location>
        <position position="5"/>
    </location>
    <ligand>
        <name>[4Fe-4S] cluster</name>
        <dbReference type="ChEBI" id="CHEBI:49883"/>
    </ligand>
</feature>
<dbReference type="Pfam" id="PF03063">
    <property type="entry name" value="Prismane"/>
    <property type="match status" value="1"/>
</dbReference>
<dbReference type="GO" id="GO:0005737">
    <property type="term" value="C:cytoplasm"/>
    <property type="evidence" value="ECO:0007669"/>
    <property type="project" value="UniProtKB-SubCell"/>
</dbReference>
<keyword evidence="4 6" id="KW-0408">Iron</keyword>
<keyword evidence="6" id="KW-0004">4Fe-4S</keyword>
<dbReference type="InterPro" id="IPR010048">
    <property type="entry name" value="Hydroxylam_reduct"/>
</dbReference>
<comment type="function">
    <text evidence="6">Catalyzes the reduction of hydroxylamine to form NH(3) and H(2)O.</text>
</comment>
<dbReference type="HAMAP" id="MF_00069">
    <property type="entry name" value="Hydroxylam_reduct"/>
    <property type="match status" value="1"/>
</dbReference>
<dbReference type="CDD" id="cd01914">
    <property type="entry name" value="HCP"/>
    <property type="match status" value="1"/>
</dbReference>
<feature type="binding site" evidence="6">
    <location>
        <position position="8"/>
    </location>
    <ligand>
        <name>[4Fe-4S] cluster</name>
        <dbReference type="ChEBI" id="CHEBI:49883"/>
    </ligand>
</feature>
<feature type="binding site" evidence="6">
    <location>
        <position position="23"/>
    </location>
    <ligand>
        <name>[4Fe-4S] cluster</name>
        <dbReference type="ChEBI" id="CHEBI:49883"/>
    </ligand>
</feature>
<protein>
    <recommendedName>
        <fullName evidence="6">Hydroxylamine reductase</fullName>
        <ecNumber evidence="6">1.7.99.1</ecNumber>
    </recommendedName>
    <alternativeName>
        <fullName evidence="6">Hybrid-cluster protein</fullName>
        <shortName evidence="6">HCP</shortName>
    </alternativeName>
    <alternativeName>
        <fullName evidence="6">Prismane protein</fullName>
    </alternativeName>
</protein>
<feature type="binding site" evidence="6">
    <location>
        <position position="467"/>
    </location>
    <ligand>
        <name>hybrid [4Fe-2O-2S] cluster</name>
        <dbReference type="ChEBI" id="CHEBI:60519"/>
    </ligand>
</feature>
<gene>
    <name evidence="6" type="primary">hcp</name>
    <name evidence="7" type="ORF">A2311_03750</name>
</gene>
<feature type="binding site" evidence="6">
    <location>
        <position position="17"/>
    </location>
    <ligand>
        <name>[4Fe-4S] cluster</name>
        <dbReference type="ChEBI" id="CHEBI:49883"/>
    </ligand>
</feature>
<dbReference type="InterPro" id="IPR016100">
    <property type="entry name" value="Prismane_a-bundle"/>
</dbReference>
<dbReference type="Gene3D" id="1.20.1270.20">
    <property type="match status" value="2"/>
</dbReference>
<feature type="binding site" description="via persulfide group" evidence="6">
    <location>
        <position position="377"/>
    </location>
    <ligand>
        <name>hybrid [4Fe-2O-2S] cluster</name>
        <dbReference type="ChEBI" id="CHEBI:60519"/>
    </ligand>
</feature>
<dbReference type="PANTHER" id="PTHR30109">
    <property type="entry name" value="HYDROXYLAMINE REDUCTASE"/>
    <property type="match status" value="1"/>
</dbReference>
<keyword evidence="2 6" id="KW-0479">Metal-binding</keyword>
<feature type="binding site" evidence="6">
    <location>
        <position position="241"/>
    </location>
    <ligand>
        <name>hybrid [4Fe-2O-2S] cluster</name>
        <dbReference type="ChEBI" id="CHEBI:60519"/>
    </ligand>
</feature>
<organism evidence="7 8">
    <name type="scientific">candidate division WOR-1 bacterium RIFOXYB2_FULL_48_7</name>
    <dbReference type="NCBI Taxonomy" id="1802583"/>
    <lineage>
        <taxon>Bacteria</taxon>
        <taxon>Bacillati</taxon>
        <taxon>Saganbacteria</taxon>
    </lineage>
</organism>
<comment type="cofactor">
    <cofactor evidence="6">
        <name>hybrid [4Fe-2O-2S] cluster</name>
        <dbReference type="ChEBI" id="CHEBI:60519"/>
    </cofactor>
    <text evidence="6">Binds 1 hybrid [4Fe-2O-2S] cluster.</text>
</comment>
<feature type="binding site" evidence="6">
    <location>
        <position position="285"/>
    </location>
    <ligand>
        <name>hybrid [4Fe-2O-2S] cluster</name>
        <dbReference type="ChEBI" id="CHEBI:60519"/>
    </ligand>
</feature>
<dbReference type="InterPro" id="IPR004137">
    <property type="entry name" value="HCP/CODH"/>
</dbReference>
<feature type="binding site" evidence="6">
    <location>
        <position position="405"/>
    </location>
    <ligand>
        <name>hybrid [4Fe-2O-2S] cluster</name>
        <dbReference type="ChEBI" id="CHEBI:60519"/>
    </ligand>
</feature>
<dbReference type="Gene3D" id="3.40.50.2030">
    <property type="match status" value="2"/>
</dbReference>
<dbReference type="STRING" id="1802583.A2311_03750"/>
<dbReference type="Proteomes" id="UP000178951">
    <property type="component" value="Unassembled WGS sequence"/>
</dbReference>
<dbReference type="FunFam" id="1.20.1270.20:FF:000001">
    <property type="entry name" value="Hydroxylamine reductase"/>
    <property type="match status" value="1"/>
</dbReference>
<evidence type="ECO:0000256" key="3">
    <source>
        <dbReference type="ARBA" id="ARBA00023002"/>
    </source>
</evidence>
<dbReference type="EMBL" id="MEUF01000083">
    <property type="protein sequence ID" value="OGC31333.1"/>
    <property type="molecule type" value="Genomic_DNA"/>
</dbReference>
<keyword evidence="1 6" id="KW-0963">Cytoplasm</keyword>
<dbReference type="FunFam" id="3.40.50.2030:FF:000002">
    <property type="entry name" value="Hydroxylamine reductase"/>
    <property type="match status" value="1"/>
</dbReference>
<dbReference type="InterPro" id="IPR016099">
    <property type="entry name" value="Prismane-like_a/b-sand"/>
</dbReference>
<dbReference type="GO" id="GO:0004601">
    <property type="term" value="F:peroxidase activity"/>
    <property type="evidence" value="ECO:0007669"/>
    <property type="project" value="TreeGrafter"/>
</dbReference>
<evidence type="ECO:0000313" key="8">
    <source>
        <dbReference type="Proteomes" id="UP000178951"/>
    </source>
</evidence>
<dbReference type="GO" id="GO:0042542">
    <property type="term" value="P:response to hydrogen peroxide"/>
    <property type="evidence" value="ECO:0007669"/>
    <property type="project" value="TreeGrafter"/>
</dbReference>
<evidence type="ECO:0000256" key="2">
    <source>
        <dbReference type="ARBA" id="ARBA00022723"/>
    </source>
</evidence>
<feature type="binding site" evidence="6">
    <location>
        <position position="465"/>
    </location>
    <ligand>
        <name>hybrid [4Fe-2O-2S] cluster</name>
        <dbReference type="ChEBI" id="CHEBI:60519"/>
    </ligand>
</feature>
<feature type="binding site" evidence="6">
    <location>
        <position position="430"/>
    </location>
    <ligand>
        <name>hybrid [4Fe-2O-2S] cluster</name>
        <dbReference type="ChEBI" id="CHEBI:60519"/>
    </ligand>
</feature>
<name>A0A1F4TGZ1_UNCSA</name>
<dbReference type="PIRSF" id="PIRSF000076">
    <property type="entry name" value="HCP"/>
    <property type="match status" value="1"/>
</dbReference>
<dbReference type="GO" id="GO:0050418">
    <property type="term" value="F:hydroxylamine reductase activity"/>
    <property type="evidence" value="ECO:0007669"/>
    <property type="project" value="UniProtKB-UniRule"/>
</dbReference>